<dbReference type="EMBL" id="QEWR01000004">
    <property type="protein sequence ID" value="PWD82717.1"/>
    <property type="molecule type" value="Genomic_DNA"/>
</dbReference>
<proteinExistence type="predicted"/>
<protein>
    <submittedName>
        <fullName evidence="3">Uncharacterized protein</fullName>
    </submittedName>
</protein>
<feature type="region of interest" description="Disordered" evidence="1">
    <location>
        <begin position="81"/>
        <end position="107"/>
    </location>
</feature>
<reference evidence="3 4" key="1">
    <citation type="journal article" date="2018" name="Genome Announc.">
        <title>Ignatzschineria cameli sp. nov., isolated from necrotic foot tissue of dromedaries (Camelus dromedarius) and associated maggots (Wohlfahrtia species) in Dubai.</title>
        <authorList>
            <person name="Tsang C.C."/>
            <person name="Tang J.Y."/>
            <person name="Fong J.Y."/>
            <person name="Kinne J."/>
            <person name="Lee H.H."/>
            <person name="Joseph M."/>
            <person name="Jose S."/>
            <person name="Schuster R.K."/>
            <person name="Tang Y."/>
            <person name="Sivakumar S."/>
            <person name="Chen J.H."/>
            <person name="Teng J.L."/>
            <person name="Lau S.K."/>
            <person name="Wernery U."/>
            <person name="Woo P.C."/>
        </authorList>
    </citation>
    <scope>NUCLEOTIDE SEQUENCE [LARGE SCALE GENOMIC DNA]</scope>
    <source>
        <strain evidence="3 4">KCTC 22643</strain>
    </source>
</reference>
<keyword evidence="2" id="KW-0472">Membrane</keyword>
<evidence type="ECO:0000256" key="2">
    <source>
        <dbReference type="SAM" id="Phobius"/>
    </source>
</evidence>
<dbReference type="RefSeq" id="WP_109236655.1">
    <property type="nucleotide sequence ID" value="NZ_BMXZ01000004.1"/>
</dbReference>
<dbReference type="AlphaFoldDB" id="A0A2U2AJ96"/>
<accession>A0A2U2AJ96</accession>
<keyword evidence="4" id="KW-1185">Reference proteome</keyword>
<keyword evidence="2" id="KW-1133">Transmembrane helix</keyword>
<evidence type="ECO:0000313" key="3">
    <source>
        <dbReference type="EMBL" id="PWD82717.1"/>
    </source>
</evidence>
<dbReference type="Proteomes" id="UP000244948">
    <property type="component" value="Unassembled WGS sequence"/>
</dbReference>
<gene>
    <name evidence="3" type="ORF">DC082_08880</name>
</gene>
<feature type="transmembrane region" description="Helical" evidence="2">
    <location>
        <begin position="12"/>
        <end position="31"/>
    </location>
</feature>
<feature type="transmembrane region" description="Helical" evidence="2">
    <location>
        <begin position="37"/>
        <end position="55"/>
    </location>
</feature>
<sequence length="107" mass="12089">MSQQLYINGKPASLLQRILAAVIGIGALIVFAFFGLAVFVIGLGVTAVLAVIFFWKTRKIRKQVREGMARMQEEGNADFSQFYGQQQQRPQKESKKGELYEGEYKEL</sequence>
<evidence type="ECO:0000256" key="1">
    <source>
        <dbReference type="SAM" id="MobiDB-lite"/>
    </source>
</evidence>
<comment type="caution">
    <text evidence="3">The sequence shown here is derived from an EMBL/GenBank/DDBJ whole genome shotgun (WGS) entry which is preliminary data.</text>
</comment>
<name>A0A2U2AJ96_9GAMM</name>
<feature type="compositionally biased region" description="Basic and acidic residues" evidence="1">
    <location>
        <begin position="90"/>
        <end position="107"/>
    </location>
</feature>
<organism evidence="3 4">
    <name type="scientific">Ignatzschineria indica</name>
    <dbReference type="NCBI Taxonomy" id="472583"/>
    <lineage>
        <taxon>Bacteria</taxon>
        <taxon>Pseudomonadati</taxon>
        <taxon>Pseudomonadota</taxon>
        <taxon>Gammaproteobacteria</taxon>
        <taxon>Cardiobacteriales</taxon>
        <taxon>Ignatzschineriaceae</taxon>
        <taxon>Ignatzschineria</taxon>
    </lineage>
</organism>
<keyword evidence="2" id="KW-0812">Transmembrane</keyword>
<evidence type="ECO:0000313" key="4">
    <source>
        <dbReference type="Proteomes" id="UP000244948"/>
    </source>
</evidence>